<evidence type="ECO:0000313" key="1">
    <source>
        <dbReference type="EMBL" id="KAG0140181.1"/>
    </source>
</evidence>
<accession>A0A9P6T5W9</accession>
<reference evidence="1" key="1">
    <citation type="submission" date="2013-11" db="EMBL/GenBank/DDBJ databases">
        <title>Genome sequence of the fusiform rust pathogen reveals effectors for host alternation and coevolution with pine.</title>
        <authorList>
            <consortium name="DOE Joint Genome Institute"/>
            <person name="Smith K."/>
            <person name="Pendleton A."/>
            <person name="Kubisiak T."/>
            <person name="Anderson C."/>
            <person name="Salamov A."/>
            <person name="Aerts A."/>
            <person name="Riley R."/>
            <person name="Clum A."/>
            <person name="Lindquist E."/>
            <person name="Ence D."/>
            <person name="Campbell M."/>
            <person name="Kronenberg Z."/>
            <person name="Feau N."/>
            <person name="Dhillon B."/>
            <person name="Hamelin R."/>
            <person name="Burleigh J."/>
            <person name="Smith J."/>
            <person name="Yandell M."/>
            <person name="Nelson C."/>
            <person name="Grigoriev I."/>
            <person name="Davis J."/>
        </authorList>
    </citation>
    <scope>NUCLEOTIDE SEQUENCE</scope>
    <source>
        <strain evidence="1">G11</strain>
    </source>
</reference>
<keyword evidence="2" id="KW-1185">Reference proteome</keyword>
<proteinExistence type="predicted"/>
<organism evidence="1 2">
    <name type="scientific">Cronartium quercuum f. sp. fusiforme G11</name>
    <dbReference type="NCBI Taxonomy" id="708437"/>
    <lineage>
        <taxon>Eukaryota</taxon>
        <taxon>Fungi</taxon>
        <taxon>Dikarya</taxon>
        <taxon>Basidiomycota</taxon>
        <taxon>Pucciniomycotina</taxon>
        <taxon>Pucciniomycetes</taxon>
        <taxon>Pucciniales</taxon>
        <taxon>Coleosporiaceae</taxon>
        <taxon>Cronartium</taxon>
    </lineage>
</organism>
<gene>
    <name evidence="1" type="ORF">CROQUDRAFT_53671</name>
</gene>
<name>A0A9P6T5W9_9BASI</name>
<sequence>MDNIEATNQHMGLVLCTCAQCIKVKYTVSSGKEVNGSWLHPATCRNHRSRMNASEDEQIMKALAQEFSVKACIRDVDSTDVISEADDIPSFETPKITELFCKIHFQFSLLRLS</sequence>
<dbReference type="EMBL" id="MU167468">
    <property type="protein sequence ID" value="KAG0140181.1"/>
    <property type="molecule type" value="Genomic_DNA"/>
</dbReference>
<protein>
    <submittedName>
        <fullName evidence="1">Uncharacterized protein</fullName>
    </submittedName>
</protein>
<comment type="caution">
    <text evidence="1">The sequence shown here is derived from an EMBL/GenBank/DDBJ whole genome shotgun (WGS) entry which is preliminary data.</text>
</comment>
<dbReference type="Proteomes" id="UP000886653">
    <property type="component" value="Unassembled WGS sequence"/>
</dbReference>
<evidence type="ECO:0000313" key="2">
    <source>
        <dbReference type="Proteomes" id="UP000886653"/>
    </source>
</evidence>
<dbReference type="AlphaFoldDB" id="A0A9P6T5W9"/>